<evidence type="ECO:0000313" key="3">
    <source>
        <dbReference type="EMBL" id="RMI13632.1"/>
    </source>
</evidence>
<organism evidence="3 4">
    <name type="scientific">Cellulomonas triticagri</name>
    <dbReference type="NCBI Taxonomy" id="2483352"/>
    <lineage>
        <taxon>Bacteria</taxon>
        <taxon>Bacillati</taxon>
        <taxon>Actinomycetota</taxon>
        <taxon>Actinomycetes</taxon>
        <taxon>Micrococcales</taxon>
        <taxon>Cellulomonadaceae</taxon>
        <taxon>Cellulomonas</taxon>
    </lineage>
</organism>
<dbReference type="InterPro" id="IPR008984">
    <property type="entry name" value="SMAD_FHA_dom_sf"/>
</dbReference>
<accession>A0A3M2JIM3</accession>
<name>A0A3M2JIM3_9CELL</name>
<dbReference type="InterPro" id="IPR000253">
    <property type="entry name" value="FHA_dom"/>
</dbReference>
<dbReference type="OrthoDB" id="3254248at2"/>
<feature type="non-terminal residue" evidence="3">
    <location>
        <position position="1"/>
    </location>
</feature>
<dbReference type="Gene3D" id="2.60.200.20">
    <property type="match status" value="1"/>
</dbReference>
<dbReference type="AlphaFoldDB" id="A0A3M2JIM3"/>
<dbReference type="PROSITE" id="PS50006">
    <property type="entry name" value="FHA_DOMAIN"/>
    <property type="match status" value="1"/>
</dbReference>
<keyword evidence="4" id="KW-1185">Reference proteome</keyword>
<dbReference type="EMBL" id="RFFI01000012">
    <property type="protein sequence ID" value="RMI13632.1"/>
    <property type="molecule type" value="Genomic_DNA"/>
</dbReference>
<sequence>SWPGSPADPAPLPPEVFPAAAAAPAAADWWVRLPDGTPAPLDVPLLVGRNPDALPGVRVAPVADPSRSVSKTHLMLGVDENGPWVVDRGSTNGTLVTLGDGQRIVCMPDRRVRLTDGSLVAFGDLSLSVGVRV</sequence>
<dbReference type="Pfam" id="PF00498">
    <property type="entry name" value="FHA"/>
    <property type="match status" value="1"/>
</dbReference>
<evidence type="ECO:0000313" key="4">
    <source>
        <dbReference type="Proteomes" id="UP000269289"/>
    </source>
</evidence>
<evidence type="ECO:0000256" key="1">
    <source>
        <dbReference type="ARBA" id="ARBA00022553"/>
    </source>
</evidence>
<dbReference type="RefSeq" id="WP_147463436.1">
    <property type="nucleotide sequence ID" value="NZ_RFFI01000012.1"/>
</dbReference>
<reference evidence="3 4" key="1">
    <citation type="submission" date="2018-10" db="EMBL/GenBank/DDBJ databases">
        <title>Isolation, diversity and antifungal activity of actinobacteria from wheat.</title>
        <authorList>
            <person name="Han C."/>
        </authorList>
    </citation>
    <scope>NUCLEOTIDE SEQUENCE [LARGE SCALE GENOMIC DNA]</scope>
    <source>
        <strain evidence="3 4">NEAU-YY56</strain>
    </source>
</reference>
<dbReference type="Proteomes" id="UP000269289">
    <property type="component" value="Unassembled WGS sequence"/>
</dbReference>
<dbReference type="CDD" id="cd00060">
    <property type="entry name" value="FHA"/>
    <property type="match status" value="1"/>
</dbReference>
<proteinExistence type="predicted"/>
<feature type="domain" description="FHA" evidence="2">
    <location>
        <begin position="45"/>
        <end position="97"/>
    </location>
</feature>
<gene>
    <name evidence="3" type="ORF">EBM89_03790</name>
</gene>
<protein>
    <submittedName>
        <fullName evidence="3">FHA domain-containing protein</fullName>
    </submittedName>
</protein>
<keyword evidence="1" id="KW-0597">Phosphoprotein</keyword>
<comment type="caution">
    <text evidence="3">The sequence shown here is derived from an EMBL/GenBank/DDBJ whole genome shotgun (WGS) entry which is preliminary data.</text>
</comment>
<dbReference type="SUPFAM" id="SSF49879">
    <property type="entry name" value="SMAD/FHA domain"/>
    <property type="match status" value="1"/>
</dbReference>
<evidence type="ECO:0000259" key="2">
    <source>
        <dbReference type="PROSITE" id="PS50006"/>
    </source>
</evidence>